<keyword evidence="2" id="KW-1185">Reference proteome</keyword>
<dbReference type="AlphaFoldDB" id="A0AAE3W8I0"/>
<name>A0AAE3W8I0_9ACTN</name>
<dbReference type="EMBL" id="JAUSUZ010000001">
    <property type="protein sequence ID" value="MDQ0371586.1"/>
    <property type="molecule type" value="Genomic_DNA"/>
</dbReference>
<comment type="caution">
    <text evidence="1">The sequence shown here is derived from an EMBL/GenBank/DDBJ whole genome shotgun (WGS) entry which is preliminary data.</text>
</comment>
<dbReference type="Proteomes" id="UP001240236">
    <property type="component" value="Unassembled WGS sequence"/>
</dbReference>
<reference evidence="1 2" key="1">
    <citation type="submission" date="2023-07" db="EMBL/GenBank/DDBJ databases">
        <title>Sequencing the genomes of 1000 actinobacteria strains.</title>
        <authorList>
            <person name="Klenk H.-P."/>
        </authorList>
    </citation>
    <scope>NUCLEOTIDE SEQUENCE [LARGE SCALE GENOMIC DNA]</scope>
    <source>
        <strain evidence="1 2">DSM 44709</strain>
    </source>
</reference>
<accession>A0AAE3W8I0</accession>
<gene>
    <name evidence="1" type="ORF">J2S42_008255</name>
</gene>
<evidence type="ECO:0000313" key="2">
    <source>
        <dbReference type="Proteomes" id="UP001240236"/>
    </source>
</evidence>
<protein>
    <submittedName>
        <fullName evidence="1">Uncharacterized protein</fullName>
    </submittedName>
</protein>
<proteinExistence type="predicted"/>
<dbReference type="RefSeq" id="WP_307248515.1">
    <property type="nucleotide sequence ID" value="NZ_JAUSUZ010000001.1"/>
</dbReference>
<organism evidence="1 2">
    <name type="scientific">Catenuloplanes indicus</name>
    <dbReference type="NCBI Taxonomy" id="137267"/>
    <lineage>
        <taxon>Bacteria</taxon>
        <taxon>Bacillati</taxon>
        <taxon>Actinomycetota</taxon>
        <taxon>Actinomycetes</taxon>
        <taxon>Micromonosporales</taxon>
        <taxon>Micromonosporaceae</taxon>
        <taxon>Catenuloplanes</taxon>
    </lineage>
</organism>
<sequence>MTEEELNARFAALADDASGPDPALVGAVTLEVNRCQPWWRRVGTERVASLVGAVQFVRATGSLNPADPAAIAAVVKASGLRGRRVHQLAWKVTTTILAIEEWESRVR</sequence>
<evidence type="ECO:0000313" key="1">
    <source>
        <dbReference type="EMBL" id="MDQ0371586.1"/>
    </source>
</evidence>